<comment type="similarity">
    <text evidence="2">Belongs to the BexD/CtrA/VexA family.</text>
</comment>
<feature type="domain" description="Soluble ligand binding" evidence="17">
    <location>
        <begin position="294"/>
        <end position="345"/>
    </location>
</feature>
<keyword evidence="14" id="KW-0449">Lipoprotein</keyword>
<dbReference type="InterPro" id="IPR054765">
    <property type="entry name" value="SLBB_dom"/>
</dbReference>
<sequence>MRKLLLLFLVMQVALVSFGQMTDEQVVTMLREAQSQGKSQEEMIVLLTQKGVTREQLERIRANYTEDTRDSVVESGVTERERTEVPVATVTPQRSERAESRVFGREVFNSELLTFEPNLNIATPDNYVLGPGDEVIIDIWGDSKQTLRQSIAPDGTIIDPQIGPITLNGLTIQEANSRLKNAYSRIYSTMNGGEPTTFMKMSLGEIRSIRVNVMGEVVVPGTYTLPSLASLFHALYCAGGVNNIGSLRAVKVSRGGKPLAEVDIYDYLLQGKSGLDIRLEDGDVIIVPPYQNLVAVSGKVKRPLIYEMKEGEAMADLLDFAGGFTGDAYKEAVRVIRKSGREYQVFNVEKTGFAQFTLTDGDEVSVGAVLDRFENRVEIRGAVYRAGMYALDGQVSTVRQLIEKAEGVRDDAFLNRAVLYRDMPNTMREAQSVDVKALLENRVEDIVLRKNDVLYIPSIYDLSEEQTIAVRGAVGNPGTFNYVEGMTLEDVIVQAGGLRESASVVKIDVARRIKNPKSMDVTNVLAENFTLTLKDGLVIDGNENFIIMPFDEIFVRNSPGYQVQQSVTVTGEVLFEGEYVLSEKGQRLSDLVKKAGGINPDAYVSGARLVRQMNEFERRRVESTLRFAQQGLRDSIDVSSLNLGNDYYVGIDLRKALKNPGSEYDVVLRPGDRLIVPEYAGTVKISGGVMYPNVVVYEKGAGLKHYIAQGGGTLPRAKKNRAFIVYMNGTVAKSKAFAKAKPAPGCEIIVPVKPARRGTSLAEIMSLATSTTSIAALVTSILNNTK</sequence>
<reference evidence="19" key="1">
    <citation type="journal article" date="2021" name="PeerJ">
        <title>Extensive microbial diversity within the chicken gut microbiome revealed by metagenomics and culture.</title>
        <authorList>
            <person name="Gilroy R."/>
            <person name="Ravi A."/>
            <person name="Getino M."/>
            <person name="Pursley I."/>
            <person name="Horton D.L."/>
            <person name="Alikhan N.F."/>
            <person name="Baker D."/>
            <person name="Gharbi K."/>
            <person name="Hall N."/>
            <person name="Watson M."/>
            <person name="Adriaenssens E.M."/>
            <person name="Foster-Nyarko E."/>
            <person name="Jarju S."/>
            <person name="Secka A."/>
            <person name="Antonio M."/>
            <person name="Oren A."/>
            <person name="Chaudhuri R.R."/>
            <person name="La Ragione R."/>
            <person name="Hildebrand F."/>
            <person name="Pallen M.J."/>
        </authorList>
    </citation>
    <scope>NUCLEOTIDE SEQUENCE</scope>
    <source>
        <strain evidence="19">23274</strain>
    </source>
</reference>
<gene>
    <name evidence="19" type="ORF">H9863_03050</name>
</gene>
<feature type="domain" description="Polysaccharide export protein N-terminal" evidence="16">
    <location>
        <begin position="123"/>
        <end position="187"/>
    </location>
</feature>
<keyword evidence="3" id="KW-0813">Transport</keyword>
<keyword evidence="10" id="KW-0626">Porin</keyword>
<evidence type="ECO:0000256" key="12">
    <source>
        <dbReference type="ARBA" id="ARBA00023139"/>
    </source>
</evidence>
<keyword evidence="13" id="KW-0998">Cell outer membrane</keyword>
<evidence type="ECO:0000256" key="8">
    <source>
        <dbReference type="ARBA" id="ARBA00023047"/>
    </source>
</evidence>
<keyword evidence="11" id="KW-0472">Membrane</keyword>
<comment type="subcellular location">
    <subcellularLocation>
        <location evidence="1">Cell outer membrane</location>
        <topology evidence="1">Multi-pass membrane protein</topology>
    </subcellularLocation>
</comment>
<evidence type="ECO:0000259" key="17">
    <source>
        <dbReference type="Pfam" id="PF10531"/>
    </source>
</evidence>
<dbReference type="InterPro" id="IPR003715">
    <property type="entry name" value="Poly_export_N"/>
</dbReference>
<evidence type="ECO:0000259" key="16">
    <source>
        <dbReference type="Pfam" id="PF02563"/>
    </source>
</evidence>
<dbReference type="Gene3D" id="3.10.560.10">
    <property type="entry name" value="Outer membrane lipoprotein wza domain like"/>
    <property type="match status" value="6"/>
</dbReference>
<protein>
    <submittedName>
        <fullName evidence="19">SLBB domain-containing protein</fullName>
    </submittedName>
</protein>
<dbReference type="GO" id="GO:0015288">
    <property type="term" value="F:porin activity"/>
    <property type="evidence" value="ECO:0007669"/>
    <property type="project" value="UniProtKB-KW"/>
</dbReference>
<dbReference type="InterPro" id="IPR019554">
    <property type="entry name" value="Soluble_ligand-bd"/>
</dbReference>
<keyword evidence="9" id="KW-0406">Ion transport</keyword>
<dbReference type="PANTHER" id="PTHR33619:SF3">
    <property type="entry name" value="POLYSACCHARIDE EXPORT PROTEIN GFCE-RELATED"/>
    <property type="match status" value="1"/>
</dbReference>
<feature type="signal peptide" evidence="15">
    <location>
        <begin position="1"/>
        <end position="19"/>
    </location>
</feature>
<name>A0A9D1UYY8_9BACT</name>
<dbReference type="EMBL" id="DXFT01000059">
    <property type="protein sequence ID" value="HIX03081.1"/>
    <property type="molecule type" value="Genomic_DNA"/>
</dbReference>
<dbReference type="InterPro" id="IPR049712">
    <property type="entry name" value="Poly_export"/>
</dbReference>
<keyword evidence="5" id="KW-0762">Sugar transport</keyword>
<evidence type="ECO:0000256" key="4">
    <source>
        <dbReference type="ARBA" id="ARBA00022452"/>
    </source>
</evidence>
<evidence type="ECO:0000256" key="14">
    <source>
        <dbReference type="ARBA" id="ARBA00023288"/>
    </source>
</evidence>
<keyword evidence="12" id="KW-0564">Palmitate</keyword>
<evidence type="ECO:0000256" key="15">
    <source>
        <dbReference type="SAM" id="SignalP"/>
    </source>
</evidence>
<dbReference type="Pfam" id="PF22461">
    <property type="entry name" value="SLBB_2"/>
    <property type="match status" value="1"/>
</dbReference>
<keyword evidence="4" id="KW-1134">Transmembrane beta strand</keyword>
<dbReference type="GO" id="GO:0009279">
    <property type="term" value="C:cell outer membrane"/>
    <property type="evidence" value="ECO:0007669"/>
    <property type="project" value="UniProtKB-SubCell"/>
</dbReference>
<reference evidence="19" key="2">
    <citation type="submission" date="2021-04" db="EMBL/GenBank/DDBJ databases">
        <authorList>
            <person name="Gilroy R."/>
        </authorList>
    </citation>
    <scope>NUCLEOTIDE SEQUENCE</scope>
    <source>
        <strain evidence="19">23274</strain>
    </source>
</reference>
<feature type="domain" description="Soluble ligand binding" evidence="17">
    <location>
        <begin position="468"/>
        <end position="519"/>
    </location>
</feature>
<evidence type="ECO:0000256" key="5">
    <source>
        <dbReference type="ARBA" id="ARBA00022597"/>
    </source>
</evidence>
<dbReference type="Pfam" id="PF02563">
    <property type="entry name" value="Poly_export"/>
    <property type="match status" value="1"/>
</dbReference>
<evidence type="ECO:0000256" key="9">
    <source>
        <dbReference type="ARBA" id="ARBA00023065"/>
    </source>
</evidence>
<evidence type="ECO:0000313" key="20">
    <source>
        <dbReference type="Proteomes" id="UP000824202"/>
    </source>
</evidence>
<evidence type="ECO:0000256" key="3">
    <source>
        <dbReference type="ARBA" id="ARBA00022448"/>
    </source>
</evidence>
<feature type="chain" id="PRO_5039679062" evidence="15">
    <location>
        <begin position="20"/>
        <end position="786"/>
    </location>
</feature>
<dbReference type="PANTHER" id="PTHR33619">
    <property type="entry name" value="POLYSACCHARIDE EXPORT PROTEIN GFCE-RELATED"/>
    <property type="match status" value="1"/>
</dbReference>
<dbReference type="AlphaFoldDB" id="A0A9D1UYY8"/>
<evidence type="ECO:0000259" key="18">
    <source>
        <dbReference type="Pfam" id="PF22461"/>
    </source>
</evidence>
<evidence type="ECO:0000256" key="2">
    <source>
        <dbReference type="ARBA" id="ARBA00009450"/>
    </source>
</evidence>
<comment type="caution">
    <text evidence="19">The sequence shown here is derived from an EMBL/GenBank/DDBJ whole genome shotgun (WGS) entry which is preliminary data.</text>
</comment>
<dbReference type="Proteomes" id="UP000824202">
    <property type="component" value="Unassembled WGS sequence"/>
</dbReference>
<dbReference type="SUPFAM" id="SSF142984">
    <property type="entry name" value="Nqo1 middle domain-like"/>
    <property type="match status" value="1"/>
</dbReference>
<evidence type="ECO:0000256" key="1">
    <source>
        <dbReference type="ARBA" id="ARBA00004571"/>
    </source>
</evidence>
<evidence type="ECO:0000256" key="6">
    <source>
        <dbReference type="ARBA" id="ARBA00022692"/>
    </source>
</evidence>
<accession>A0A9D1UYY8</accession>
<keyword evidence="8" id="KW-0625">Polysaccharide transport</keyword>
<organism evidence="19 20">
    <name type="scientific">Candidatus Odoribacter faecigallinarum</name>
    <dbReference type="NCBI Taxonomy" id="2838706"/>
    <lineage>
        <taxon>Bacteria</taxon>
        <taxon>Pseudomonadati</taxon>
        <taxon>Bacteroidota</taxon>
        <taxon>Bacteroidia</taxon>
        <taxon>Bacteroidales</taxon>
        <taxon>Odoribacteraceae</taxon>
        <taxon>Odoribacter</taxon>
    </lineage>
</organism>
<dbReference type="GO" id="GO:0046930">
    <property type="term" value="C:pore complex"/>
    <property type="evidence" value="ECO:0007669"/>
    <property type="project" value="UniProtKB-KW"/>
</dbReference>
<dbReference type="Pfam" id="PF10531">
    <property type="entry name" value="SLBB"/>
    <property type="match status" value="3"/>
</dbReference>
<evidence type="ECO:0000313" key="19">
    <source>
        <dbReference type="EMBL" id="HIX03081.1"/>
    </source>
</evidence>
<evidence type="ECO:0000256" key="11">
    <source>
        <dbReference type="ARBA" id="ARBA00023136"/>
    </source>
</evidence>
<evidence type="ECO:0000256" key="10">
    <source>
        <dbReference type="ARBA" id="ARBA00023114"/>
    </source>
</evidence>
<keyword evidence="7 15" id="KW-0732">Signal</keyword>
<keyword evidence="6" id="KW-0812">Transmembrane</keyword>
<dbReference type="GO" id="GO:0015159">
    <property type="term" value="F:polysaccharide transmembrane transporter activity"/>
    <property type="evidence" value="ECO:0007669"/>
    <property type="project" value="InterPro"/>
</dbReference>
<evidence type="ECO:0000256" key="13">
    <source>
        <dbReference type="ARBA" id="ARBA00023237"/>
    </source>
</evidence>
<evidence type="ECO:0000256" key="7">
    <source>
        <dbReference type="ARBA" id="ARBA00022729"/>
    </source>
</evidence>
<feature type="domain" description="Soluble ligand binding" evidence="17">
    <location>
        <begin position="567"/>
        <end position="612"/>
    </location>
</feature>
<feature type="domain" description="SLBB" evidence="18">
    <location>
        <begin position="210"/>
        <end position="287"/>
    </location>
</feature>
<proteinExistence type="inferred from homology"/>
<dbReference type="GO" id="GO:0006811">
    <property type="term" value="P:monoatomic ion transport"/>
    <property type="evidence" value="ECO:0007669"/>
    <property type="project" value="UniProtKB-KW"/>
</dbReference>